<dbReference type="PATRIC" id="fig|507626.3.peg.706"/>
<feature type="transmembrane region" description="Helical" evidence="1">
    <location>
        <begin position="110"/>
        <end position="130"/>
    </location>
</feature>
<organism evidence="2 3">
    <name type="scientific">Halomonas chromatireducens</name>
    <dbReference type="NCBI Taxonomy" id="507626"/>
    <lineage>
        <taxon>Bacteria</taxon>
        <taxon>Pseudomonadati</taxon>
        <taxon>Pseudomonadota</taxon>
        <taxon>Gammaproteobacteria</taxon>
        <taxon>Oceanospirillales</taxon>
        <taxon>Halomonadaceae</taxon>
        <taxon>Halomonas</taxon>
    </lineage>
</organism>
<dbReference type="AlphaFoldDB" id="A0A109UL10"/>
<dbReference type="InterPro" id="IPR018723">
    <property type="entry name" value="DUF2254_membrane"/>
</dbReference>
<evidence type="ECO:0000313" key="2">
    <source>
        <dbReference type="EMBL" id="AMC99796.1"/>
    </source>
</evidence>
<dbReference type="RefSeq" id="WP_066445126.1">
    <property type="nucleotide sequence ID" value="NZ_CP014226.1"/>
</dbReference>
<feature type="transmembrane region" description="Helical" evidence="1">
    <location>
        <begin position="20"/>
        <end position="39"/>
    </location>
</feature>
<sequence length="448" mass="50075">MITAFYNPIKMVKAYRQSIAYIPSLLALGYFLLGLAAVVPEEGLIPLPVTLEFLHFTDTETRRTLLSALLTGMVSLMVFSFSMVMSVLSQAGGNFSHKLVFGLVTKRHHQWVLGHYLGTILYVLMLLMMPGSDDSPGLWRSLHAYLGAVMVIHCLALFVYFIHKASQSVQVNSVAASLHQATSHSLSRMKARQQAARFEHFSQVKPVTTTHFFIASDQTGTIQRADFEKLAELAANKEAILYFNVSLGDFVLKGYPLLSVEAADAPDEEWTQEILAQVVLGQAESIEDSHVHGLTQLMEIAIKALSPGVNDPGTALLCINQLADLLRQRLDFSPCNALVDGQGKLRVTWPTEDFHNLLYRIITPILRYGHKDLSIGLSLLEALKTLSLFAGSAQRESLQQQADRVFEMLNQTAQHHLDRDFINRELHRGEHRLILPDSLPATFRRDEE</sequence>
<name>A0A109UL10_9GAMM</name>
<keyword evidence="1" id="KW-0472">Membrane</keyword>
<gene>
    <name evidence="2" type="ORF">LOKO_00715</name>
</gene>
<keyword evidence="1" id="KW-0812">Transmembrane</keyword>
<evidence type="ECO:0008006" key="4">
    <source>
        <dbReference type="Google" id="ProtNLM"/>
    </source>
</evidence>
<dbReference type="EMBL" id="CP014226">
    <property type="protein sequence ID" value="AMC99796.1"/>
    <property type="molecule type" value="Genomic_DNA"/>
</dbReference>
<keyword evidence="3" id="KW-1185">Reference proteome</keyword>
<dbReference type="Pfam" id="PF10011">
    <property type="entry name" value="DUF2254"/>
    <property type="match status" value="1"/>
</dbReference>
<reference evidence="2 3" key="2">
    <citation type="submission" date="2016-02" db="EMBL/GenBank/DDBJ databases">
        <authorList>
            <person name="Wen L."/>
            <person name="He K."/>
            <person name="Yang H."/>
        </authorList>
    </citation>
    <scope>NUCLEOTIDE SEQUENCE [LARGE SCALE GENOMIC DNA]</scope>
    <source>
        <strain evidence="2 3">AGD 8-3</strain>
    </source>
</reference>
<feature type="transmembrane region" description="Helical" evidence="1">
    <location>
        <begin position="142"/>
        <end position="162"/>
    </location>
</feature>
<reference evidence="2 3" key="1">
    <citation type="journal article" date="2016" name="Genome Announc.">
        <title>Draft Genome Sequence of 'Halomonas chromatireducens' Strain AGD 8-3, a Haloalkaliphilic Chromate- and Selenite-Reducing Gammaproteobacterium.</title>
        <authorList>
            <person name="Sharko F.S."/>
            <person name="Shapovalova A.A."/>
            <person name="Tsygankova S.V."/>
            <person name="Komova A.V."/>
            <person name="Boulygina E.S."/>
            <person name="Teslyuk A.B."/>
            <person name="Gotovtsev P.M."/>
            <person name="Namsaraev Z.B."/>
            <person name="Khijniak T.V."/>
            <person name="Nedoluzhko A.V."/>
            <person name="Vasilov R.G."/>
        </authorList>
    </citation>
    <scope>NUCLEOTIDE SEQUENCE [LARGE SCALE GENOMIC DNA]</scope>
    <source>
        <strain evidence="2 3">AGD 8-3</strain>
    </source>
</reference>
<evidence type="ECO:0000256" key="1">
    <source>
        <dbReference type="SAM" id="Phobius"/>
    </source>
</evidence>
<dbReference type="OrthoDB" id="2955631at2"/>
<keyword evidence="1" id="KW-1133">Transmembrane helix</keyword>
<dbReference type="Proteomes" id="UP000063387">
    <property type="component" value="Chromosome"/>
</dbReference>
<dbReference type="STRING" id="507626.LOKO_00715"/>
<protein>
    <recommendedName>
        <fullName evidence="4">DUF2254 domain-containing protein</fullName>
    </recommendedName>
</protein>
<proteinExistence type="predicted"/>
<accession>A0A109UL10</accession>
<evidence type="ECO:0000313" key="3">
    <source>
        <dbReference type="Proteomes" id="UP000063387"/>
    </source>
</evidence>
<feature type="transmembrane region" description="Helical" evidence="1">
    <location>
        <begin position="65"/>
        <end position="89"/>
    </location>
</feature>
<dbReference type="KEGG" id="hco:LOKO_00715"/>